<sequence length="118" mass="13266">MFKKINGRGFDVIEVRGFEFAMGRQCPDMRCLNLGEVSQEEGISIIKEALEAFVRELPGRGGWRIEAFDSQDVCYEAWLKEEGDKTYNVSIDGEVVATEDATPLNELIVSLIGEMVEE</sequence>
<evidence type="ECO:0000313" key="1">
    <source>
        <dbReference type="EMBL" id="DAD66366.1"/>
    </source>
</evidence>
<organism evidence="1">
    <name type="scientific">Siphoviridae sp. ct4T77</name>
    <dbReference type="NCBI Taxonomy" id="2823563"/>
    <lineage>
        <taxon>Viruses</taxon>
        <taxon>Duplodnaviria</taxon>
        <taxon>Heunggongvirae</taxon>
        <taxon>Uroviricota</taxon>
        <taxon>Caudoviricetes</taxon>
    </lineage>
</organism>
<accession>A0A8S5L8Y3</accession>
<proteinExistence type="predicted"/>
<name>A0A8S5L8Y3_9CAUD</name>
<dbReference type="EMBL" id="BK014659">
    <property type="protein sequence ID" value="DAD66366.1"/>
    <property type="molecule type" value="Genomic_DNA"/>
</dbReference>
<protein>
    <submittedName>
        <fullName evidence="1">Uncharacterized protein</fullName>
    </submittedName>
</protein>
<reference evidence="1" key="1">
    <citation type="journal article" date="2021" name="Proc. Natl. Acad. Sci. U.S.A.">
        <title>A Catalog of Tens of Thousands of Viruses from Human Metagenomes Reveals Hidden Associations with Chronic Diseases.</title>
        <authorList>
            <person name="Tisza M.J."/>
            <person name="Buck C.B."/>
        </authorList>
    </citation>
    <scope>NUCLEOTIDE SEQUENCE</scope>
    <source>
        <strain evidence="1">Ct4T77</strain>
    </source>
</reference>